<dbReference type="Proteomes" id="UP000811246">
    <property type="component" value="Chromosome 1"/>
</dbReference>
<evidence type="ECO:0000313" key="7">
    <source>
        <dbReference type="Proteomes" id="UP000811246"/>
    </source>
</evidence>
<evidence type="ECO:0000259" key="5">
    <source>
        <dbReference type="Pfam" id="PF00697"/>
    </source>
</evidence>
<evidence type="ECO:0000313" key="6">
    <source>
        <dbReference type="EMBL" id="KAG6729949.1"/>
    </source>
</evidence>
<dbReference type="Pfam" id="PF00697">
    <property type="entry name" value="PRAI"/>
    <property type="match status" value="1"/>
</dbReference>
<comment type="caution">
    <text evidence="6">The sequence shown here is derived from an EMBL/GenBank/DDBJ whole genome shotgun (WGS) entry which is preliminary data.</text>
</comment>
<dbReference type="InterPro" id="IPR044643">
    <property type="entry name" value="TrpF_fam"/>
</dbReference>
<dbReference type="InterPro" id="IPR001240">
    <property type="entry name" value="PRAI_dom"/>
</dbReference>
<evidence type="ECO:0000256" key="1">
    <source>
        <dbReference type="ARBA" id="ARBA00022605"/>
    </source>
</evidence>
<dbReference type="PANTHER" id="PTHR42894:SF1">
    <property type="entry name" value="N-(5'-PHOSPHORIBOSYL)ANTHRANILATE ISOMERASE"/>
    <property type="match status" value="1"/>
</dbReference>
<dbReference type="GO" id="GO:0004640">
    <property type="term" value="F:phosphoribosylanthranilate isomerase activity"/>
    <property type="evidence" value="ECO:0007669"/>
    <property type="project" value="InterPro"/>
</dbReference>
<feature type="domain" description="N-(5'phosphoribosyl) anthranilate isomerase (PRAI)" evidence="5">
    <location>
        <begin position="77"/>
        <end position="183"/>
    </location>
</feature>
<accession>A0A922FVM1</accession>
<proteinExistence type="predicted"/>
<protein>
    <recommendedName>
        <fullName evidence="5">N-(5'phosphoribosyl) anthranilate isomerase (PRAI) domain-containing protein</fullName>
    </recommendedName>
</protein>
<evidence type="ECO:0000256" key="3">
    <source>
        <dbReference type="ARBA" id="ARBA00023141"/>
    </source>
</evidence>
<organism evidence="6 7">
    <name type="scientific">Carya illinoinensis</name>
    <name type="common">Pecan</name>
    <dbReference type="NCBI Taxonomy" id="32201"/>
    <lineage>
        <taxon>Eukaryota</taxon>
        <taxon>Viridiplantae</taxon>
        <taxon>Streptophyta</taxon>
        <taxon>Embryophyta</taxon>
        <taxon>Tracheophyta</taxon>
        <taxon>Spermatophyta</taxon>
        <taxon>Magnoliopsida</taxon>
        <taxon>eudicotyledons</taxon>
        <taxon>Gunneridae</taxon>
        <taxon>Pentapetalae</taxon>
        <taxon>rosids</taxon>
        <taxon>fabids</taxon>
        <taxon>Fagales</taxon>
        <taxon>Juglandaceae</taxon>
        <taxon>Carya</taxon>
    </lineage>
</organism>
<reference evidence="6" key="1">
    <citation type="submission" date="2021-01" db="EMBL/GenBank/DDBJ databases">
        <authorList>
            <person name="Lovell J.T."/>
            <person name="Bentley N."/>
            <person name="Bhattarai G."/>
            <person name="Jenkins J.W."/>
            <person name="Sreedasyam A."/>
            <person name="Alarcon Y."/>
            <person name="Bock C."/>
            <person name="Boston L."/>
            <person name="Carlson J."/>
            <person name="Cervantes K."/>
            <person name="Clermont K."/>
            <person name="Krom N."/>
            <person name="Kubenka K."/>
            <person name="Mamidi S."/>
            <person name="Mattison C."/>
            <person name="Monteros M."/>
            <person name="Pisani C."/>
            <person name="Plott C."/>
            <person name="Rajasekar S."/>
            <person name="Rhein H.S."/>
            <person name="Rohla C."/>
            <person name="Song M."/>
            <person name="Hilaire R.S."/>
            <person name="Shu S."/>
            <person name="Wells L."/>
            <person name="Wang X."/>
            <person name="Webber J."/>
            <person name="Heerema R.J."/>
            <person name="Klein P."/>
            <person name="Conner P."/>
            <person name="Grauke L."/>
            <person name="Grimwood J."/>
            <person name="Schmutz J."/>
            <person name="Randall J.J."/>
        </authorList>
    </citation>
    <scope>NUCLEOTIDE SEQUENCE</scope>
    <source>
        <tissue evidence="6">Leaf</tissue>
    </source>
</reference>
<name>A0A922FVM1_CARIL</name>
<dbReference type="EMBL" id="CM031825">
    <property type="protein sequence ID" value="KAG6729949.1"/>
    <property type="molecule type" value="Genomic_DNA"/>
</dbReference>
<dbReference type="CDD" id="cd00405">
    <property type="entry name" value="PRAI"/>
    <property type="match status" value="1"/>
</dbReference>
<keyword evidence="3" id="KW-0057">Aromatic amino acid biosynthesis</keyword>
<keyword evidence="2" id="KW-0822">Tryptophan biosynthesis</keyword>
<dbReference type="GO" id="GO:0000162">
    <property type="term" value="P:L-tryptophan biosynthetic process"/>
    <property type="evidence" value="ECO:0007669"/>
    <property type="project" value="UniProtKB-KW"/>
</dbReference>
<sequence>MGDQVRPGKNKPYSYLLNQTDRWLITCLPFVFSEIKGQILHFSRIRSSTQNKFTCKFSQSEKVSFSLEEHEKTRPLVKMCGITSAKDAAMATEAGADFIGMIIWPNSKHSVSLSEVKEISKVAREYGAEPVGVFVDDDADTILRASDASNLELLQLHGNGSREAFPVILQEKRLIYVLHANEDGNLLPNF</sequence>
<gene>
    <name evidence="6" type="ORF">I3842_01G056200</name>
</gene>
<evidence type="ECO:0000256" key="4">
    <source>
        <dbReference type="ARBA" id="ARBA00023235"/>
    </source>
</evidence>
<dbReference type="PANTHER" id="PTHR42894">
    <property type="entry name" value="N-(5'-PHOSPHORIBOSYL)ANTHRANILATE ISOMERASE"/>
    <property type="match status" value="1"/>
</dbReference>
<keyword evidence="4" id="KW-0413">Isomerase</keyword>
<dbReference type="AlphaFoldDB" id="A0A922FVM1"/>
<keyword evidence="1" id="KW-0028">Amino-acid biosynthesis</keyword>
<evidence type="ECO:0000256" key="2">
    <source>
        <dbReference type="ARBA" id="ARBA00022822"/>
    </source>
</evidence>